<keyword evidence="1" id="KW-0238">DNA-binding</keyword>
<dbReference type="CDD" id="cd02209">
    <property type="entry name" value="cupin_XRE_C"/>
    <property type="match status" value="1"/>
</dbReference>
<gene>
    <name evidence="3" type="ORF">FPZ49_28650</name>
</gene>
<dbReference type="CDD" id="cd00093">
    <property type="entry name" value="HTH_XRE"/>
    <property type="match status" value="1"/>
</dbReference>
<evidence type="ECO:0000259" key="2">
    <source>
        <dbReference type="PROSITE" id="PS50943"/>
    </source>
</evidence>
<dbReference type="EMBL" id="VNJI01000052">
    <property type="protein sequence ID" value="TVY06569.1"/>
    <property type="molecule type" value="Genomic_DNA"/>
</dbReference>
<keyword evidence="4" id="KW-1185">Reference proteome</keyword>
<dbReference type="Gene3D" id="1.10.260.40">
    <property type="entry name" value="lambda repressor-like DNA-binding domains"/>
    <property type="match status" value="1"/>
</dbReference>
<dbReference type="SMART" id="SM00530">
    <property type="entry name" value="HTH_XRE"/>
    <property type="match status" value="1"/>
</dbReference>
<protein>
    <submittedName>
        <fullName evidence="3">Helix-turn-helix domain-containing protein</fullName>
    </submittedName>
</protein>
<dbReference type="AlphaFoldDB" id="A0A559K358"/>
<dbReference type="GO" id="GO:0003677">
    <property type="term" value="F:DNA binding"/>
    <property type="evidence" value="ECO:0007669"/>
    <property type="project" value="UniProtKB-KW"/>
</dbReference>
<dbReference type="InterPro" id="IPR013096">
    <property type="entry name" value="Cupin_2"/>
</dbReference>
<proteinExistence type="predicted"/>
<dbReference type="InterPro" id="IPR011051">
    <property type="entry name" value="RmlC_Cupin_sf"/>
</dbReference>
<dbReference type="Gene3D" id="2.60.120.10">
    <property type="entry name" value="Jelly Rolls"/>
    <property type="match status" value="1"/>
</dbReference>
<sequence length="189" mass="21491">MDLGKRIRLIRNEQKRSQEEIAQVCGFSKSLLSKIESGNTMPAVSTLMKIANALGVKVSDLLEVQSSYETVMVSREQHENTANWIETNKGYSFFAIASGRYNKILQPYMFIARKGDDNNHVFSHDGEEFIYVLSGQMKYKVGNVEYILNVGDCLQFNSLEEHKVVALTEEVKYLAVFTEHHAKSNDTKE</sequence>
<dbReference type="GO" id="GO:0005829">
    <property type="term" value="C:cytosol"/>
    <property type="evidence" value="ECO:0007669"/>
    <property type="project" value="TreeGrafter"/>
</dbReference>
<feature type="domain" description="HTH cro/C1-type" evidence="2">
    <location>
        <begin position="7"/>
        <end position="61"/>
    </location>
</feature>
<dbReference type="Proteomes" id="UP000317036">
    <property type="component" value="Unassembled WGS sequence"/>
</dbReference>
<accession>A0A559K358</accession>
<dbReference type="PANTHER" id="PTHR46797">
    <property type="entry name" value="HTH-TYPE TRANSCRIPTIONAL REGULATOR"/>
    <property type="match status" value="1"/>
</dbReference>
<reference evidence="3 4" key="1">
    <citation type="submission" date="2019-07" db="EMBL/GenBank/DDBJ databases">
        <authorList>
            <person name="Kim J."/>
        </authorList>
    </citation>
    <scope>NUCLEOTIDE SEQUENCE [LARGE SCALE GENOMIC DNA]</scope>
    <source>
        <strain evidence="3 4">JC52</strain>
    </source>
</reference>
<dbReference type="PROSITE" id="PS50943">
    <property type="entry name" value="HTH_CROC1"/>
    <property type="match status" value="1"/>
</dbReference>
<dbReference type="InterPro" id="IPR001387">
    <property type="entry name" value="Cro/C1-type_HTH"/>
</dbReference>
<dbReference type="SUPFAM" id="SSF51182">
    <property type="entry name" value="RmlC-like cupins"/>
    <property type="match status" value="1"/>
</dbReference>
<evidence type="ECO:0000313" key="4">
    <source>
        <dbReference type="Proteomes" id="UP000317036"/>
    </source>
</evidence>
<name>A0A559K358_9BACL</name>
<dbReference type="PANTHER" id="PTHR46797:SF1">
    <property type="entry name" value="METHYLPHOSPHONATE SYNTHASE"/>
    <property type="match status" value="1"/>
</dbReference>
<dbReference type="RefSeq" id="WP_144853665.1">
    <property type="nucleotide sequence ID" value="NZ_VNJI01000052.1"/>
</dbReference>
<evidence type="ECO:0000256" key="1">
    <source>
        <dbReference type="ARBA" id="ARBA00023125"/>
    </source>
</evidence>
<dbReference type="Pfam" id="PF01381">
    <property type="entry name" value="HTH_3"/>
    <property type="match status" value="1"/>
</dbReference>
<dbReference type="OrthoDB" id="34624at2"/>
<comment type="caution">
    <text evidence="3">The sequence shown here is derived from an EMBL/GenBank/DDBJ whole genome shotgun (WGS) entry which is preliminary data.</text>
</comment>
<dbReference type="GO" id="GO:0003700">
    <property type="term" value="F:DNA-binding transcription factor activity"/>
    <property type="evidence" value="ECO:0007669"/>
    <property type="project" value="TreeGrafter"/>
</dbReference>
<organism evidence="3 4">
    <name type="scientific">Paenibacillus cremeus</name>
    <dbReference type="NCBI Taxonomy" id="2163881"/>
    <lineage>
        <taxon>Bacteria</taxon>
        <taxon>Bacillati</taxon>
        <taxon>Bacillota</taxon>
        <taxon>Bacilli</taxon>
        <taxon>Bacillales</taxon>
        <taxon>Paenibacillaceae</taxon>
        <taxon>Paenibacillus</taxon>
    </lineage>
</organism>
<dbReference type="InterPro" id="IPR050807">
    <property type="entry name" value="TransReg_Diox_bact_type"/>
</dbReference>
<dbReference type="InterPro" id="IPR010982">
    <property type="entry name" value="Lambda_DNA-bd_dom_sf"/>
</dbReference>
<dbReference type="Pfam" id="PF07883">
    <property type="entry name" value="Cupin_2"/>
    <property type="match status" value="1"/>
</dbReference>
<dbReference type="InterPro" id="IPR014710">
    <property type="entry name" value="RmlC-like_jellyroll"/>
</dbReference>
<dbReference type="SUPFAM" id="SSF47413">
    <property type="entry name" value="lambda repressor-like DNA-binding domains"/>
    <property type="match status" value="1"/>
</dbReference>
<evidence type="ECO:0000313" key="3">
    <source>
        <dbReference type="EMBL" id="TVY06569.1"/>
    </source>
</evidence>